<evidence type="ECO:0000313" key="1">
    <source>
        <dbReference type="EnsemblPlants" id="ONIVA04G04140.1"/>
    </source>
</evidence>
<keyword evidence="2" id="KW-1185">Reference proteome</keyword>
<dbReference type="HOGENOM" id="CLU_142520_0_0_1"/>
<name>A0A0E0GYC8_ORYNI</name>
<proteinExistence type="predicted"/>
<dbReference type="AlphaFoldDB" id="A0A0E0GYC8"/>
<protein>
    <submittedName>
        <fullName evidence="1">Uncharacterized protein</fullName>
    </submittedName>
</protein>
<organism evidence="1">
    <name type="scientific">Oryza nivara</name>
    <name type="common">Indian wild rice</name>
    <name type="synonym">Oryza sativa f. spontanea</name>
    <dbReference type="NCBI Taxonomy" id="4536"/>
    <lineage>
        <taxon>Eukaryota</taxon>
        <taxon>Viridiplantae</taxon>
        <taxon>Streptophyta</taxon>
        <taxon>Embryophyta</taxon>
        <taxon>Tracheophyta</taxon>
        <taxon>Spermatophyta</taxon>
        <taxon>Magnoliopsida</taxon>
        <taxon>Liliopsida</taxon>
        <taxon>Poales</taxon>
        <taxon>Poaceae</taxon>
        <taxon>BOP clade</taxon>
        <taxon>Oryzoideae</taxon>
        <taxon>Oryzeae</taxon>
        <taxon>Oryzinae</taxon>
        <taxon>Oryza</taxon>
    </lineage>
</organism>
<dbReference type="EnsemblPlants" id="ONIVA04G04140.1">
    <property type="protein sequence ID" value="ONIVA04G04140.1"/>
    <property type="gene ID" value="ONIVA04G04140"/>
</dbReference>
<reference evidence="1" key="2">
    <citation type="submission" date="2018-04" db="EMBL/GenBank/DDBJ databases">
        <title>OnivRS2 (Oryza nivara Reference Sequence Version 2).</title>
        <authorList>
            <person name="Zhang J."/>
            <person name="Kudrna D."/>
            <person name="Lee S."/>
            <person name="Talag J."/>
            <person name="Rajasekar S."/>
            <person name="Welchert J."/>
            <person name="Hsing Y.-I."/>
            <person name="Wing R.A."/>
        </authorList>
    </citation>
    <scope>NUCLEOTIDE SEQUENCE [LARGE SCALE GENOMIC DNA]</scope>
    <source>
        <strain evidence="1">SL10</strain>
    </source>
</reference>
<reference evidence="1" key="1">
    <citation type="submission" date="2015-04" db="UniProtKB">
        <authorList>
            <consortium name="EnsemblPlants"/>
        </authorList>
    </citation>
    <scope>IDENTIFICATION</scope>
    <source>
        <strain evidence="1">SL10</strain>
    </source>
</reference>
<sequence length="156" mass="17906">MAGKDYLVVMQGLNDDWKSGIQAVASDAMKKVVNSIGQHGYAMIMVKDFFHFIALFGGPWTYEVHKNISKHRKGYKLPSMLRNYLITFMRDETPPTLQFEAKNILIIAYIDKEKALKDTEDYVQGKLLPFEINKCKSYGDSPRGYVVDMGIFMYES</sequence>
<accession>A0A0E0GYC8</accession>
<evidence type="ECO:0000313" key="2">
    <source>
        <dbReference type="Proteomes" id="UP000006591"/>
    </source>
</evidence>
<dbReference type="Gramene" id="ONIVA04G04140.1">
    <property type="protein sequence ID" value="ONIVA04G04140.1"/>
    <property type="gene ID" value="ONIVA04G04140"/>
</dbReference>
<dbReference type="Proteomes" id="UP000006591">
    <property type="component" value="Chromosome 4"/>
</dbReference>